<organism evidence="2 3">
    <name type="scientific">Halalkalibacter suaedae</name>
    <dbReference type="NCBI Taxonomy" id="2822140"/>
    <lineage>
        <taxon>Bacteria</taxon>
        <taxon>Bacillati</taxon>
        <taxon>Bacillota</taxon>
        <taxon>Bacilli</taxon>
        <taxon>Bacillales</taxon>
        <taxon>Bacillaceae</taxon>
        <taxon>Halalkalibacter</taxon>
    </lineage>
</organism>
<dbReference type="AlphaFoldDB" id="A0A940WTN5"/>
<accession>A0A940WTN5</accession>
<reference evidence="2" key="1">
    <citation type="submission" date="2021-03" db="EMBL/GenBank/DDBJ databases">
        <title>Bacillus suaedae sp. nov., isolated from Suaeda aralocaspica.</title>
        <authorList>
            <person name="Lei R.F.R."/>
        </authorList>
    </citation>
    <scope>NUCLEOTIDE SEQUENCE</scope>
    <source>
        <strain evidence="2">YZJH907-2</strain>
    </source>
</reference>
<comment type="caution">
    <text evidence="2">The sequence shown here is derived from an EMBL/GenBank/DDBJ whole genome shotgun (WGS) entry which is preliminary data.</text>
</comment>
<dbReference type="InterPro" id="IPR019242">
    <property type="entry name" value="DUF2198"/>
</dbReference>
<dbReference type="EMBL" id="JAGKSQ010000001">
    <property type="protein sequence ID" value="MBP3949998.1"/>
    <property type="molecule type" value="Genomic_DNA"/>
</dbReference>
<keyword evidence="1" id="KW-0812">Transmembrane</keyword>
<evidence type="ECO:0000313" key="3">
    <source>
        <dbReference type="Proteomes" id="UP000678228"/>
    </source>
</evidence>
<protein>
    <submittedName>
        <fullName evidence="2">DUF2198 family protein</fullName>
    </submittedName>
</protein>
<name>A0A940WTN5_9BACI</name>
<dbReference type="Proteomes" id="UP000678228">
    <property type="component" value="Unassembled WGS sequence"/>
</dbReference>
<sequence length="74" mass="8288">MLELLLAFVIPFLAMIIVTRVTFSVFGGVIVTCMIAIFVLNVHMQSWFHVVLAVVSLVLGVFVARKQLRRKPGM</sequence>
<dbReference type="RefSeq" id="WP_210595575.1">
    <property type="nucleotide sequence ID" value="NZ_JAGKSQ010000001.1"/>
</dbReference>
<keyword evidence="3" id="KW-1185">Reference proteome</keyword>
<keyword evidence="1" id="KW-0472">Membrane</keyword>
<evidence type="ECO:0000256" key="1">
    <source>
        <dbReference type="SAM" id="Phobius"/>
    </source>
</evidence>
<feature type="transmembrane region" description="Helical" evidence="1">
    <location>
        <begin position="46"/>
        <end position="64"/>
    </location>
</feature>
<gene>
    <name evidence="2" type="ORF">J7W16_02555</name>
</gene>
<feature type="transmembrane region" description="Helical" evidence="1">
    <location>
        <begin position="12"/>
        <end position="40"/>
    </location>
</feature>
<evidence type="ECO:0000313" key="2">
    <source>
        <dbReference type="EMBL" id="MBP3949998.1"/>
    </source>
</evidence>
<dbReference type="Pfam" id="PF09964">
    <property type="entry name" value="DUF2198"/>
    <property type="match status" value="1"/>
</dbReference>
<keyword evidence="1" id="KW-1133">Transmembrane helix</keyword>
<proteinExistence type="predicted"/>